<dbReference type="KEGG" id="hav:AT03_02185"/>
<evidence type="ECO:0000313" key="2">
    <source>
        <dbReference type="Proteomes" id="UP000029986"/>
    </source>
</evidence>
<dbReference type="AlphaFoldDB" id="A0A097QXV1"/>
<reference evidence="1 2" key="1">
    <citation type="journal article" date="2014" name="Gut Pathog.">
        <title>Gene clusters of Hafnia alvei strain FB1 important in survival and pathogenesis: a draft genome perspective.</title>
        <authorList>
            <person name="Tan J.Y."/>
            <person name="Yin W.F."/>
            <person name="Chan K.G."/>
        </authorList>
    </citation>
    <scope>NUCLEOTIDE SEQUENCE [LARGE SCALE GENOMIC DNA]</scope>
    <source>
        <strain evidence="1 2">FB1</strain>
    </source>
</reference>
<evidence type="ECO:0000313" key="1">
    <source>
        <dbReference type="EMBL" id="AIU71313.1"/>
    </source>
</evidence>
<protein>
    <submittedName>
        <fullName evidence="1">Uncharacterized protein</fullName>
    </submittedName>
</protein>
<sequence length="61" mass="6942">MHQKSVIMIKIFIFEHAAVAVNPEMLNDVRRLVGTKIMLFCEQSNGIKDVFDCFLTEGAQN</sequence>
<keyword evidence="2" id="KW-1185">Reference proteome</keyword>
<name>A0A097QXV1_HAFAL</name>
<gene>
    <name evidence="1" type="ORF">AT03_02185</name>
</gene>
<dbReference type="Proteomes" id="UP000029986">
    <property type="component" value="Chromosome"/>
</dbReference>
<dbReference type="PATRIC" id="fig|1453496.5.peg.433"/>
<dbReference type="HOGENOM" id="CLU_2916118_0_0_6"/>
<dbReference type="EMBL" id="CP009706">
    <property type="protein sequence ID" value="AIU71313.1"/>
    <property type="molecule type" value="Genomic_DNA"/>
</dbReference>
<organism evidence="1 2">
    <name type="scientific">Hafnia alvei FB1</name>
    <dbReference type="NCBI Taxonomy" id="1453496"/>
    <lineage>
        <taxon>Bacteria</taxon>
        <taxon>Pseudomonadati</taxon>
        <taxon>Pseudomonadota</taxon>
        <taxon>Gammaproteobacteria</taxon>
        <taxon>Enterobacterales</taxon>
        <taxon>Hafniaceae</taxon>
        <taxon>Hafnia</taxon>
    </lineage>
</organism>
<proteinExistence type="predicted"/>
<accession>A0A097QXV1</accession>